<gene>
    <name evidence="2" type="ORF">PBV87_04535</name>
</gene>
<keyword evidence="1" id="KW-0812">Transmembrane</keyword>
<comment type="caution">
    <text evidence="2">The sequence shown here is derived from an EMBL/GenBank/DDBJ whole genome shotgun (WGS) entry which is preliminary data.</text>
</comment>
<evidence type="ECO:0000256" key="1">
    <source>
        <dbReference type="SAM" id="Phobius"/>
    </source>
</evidence>
<evidence type="ECO:0000313" key="3">
    <source>
        <dbReference type="Proteomes" id="UP001169242"/>
    </source>
</evidence>
<dbReference type="Pfam" id="PF09997">
    <property type="entry name" value="DUF2238"/>
    <property type="match status" value="1"/>
</dbReference>
<protein>
    <submittedName>
        <fullName evidence="2">Uncharacterized protein</fullName>
    </submittedName>
</protein>
<feature type="transmembrane region" description="Helical" evidence="1">
    <location>
        <begin position="51"/>
        <end position="71"/>
    </location>
</feature>
<name>A0AA42DL50_9FIRM</name>
<reference evidence="2" key="1">
    <citation type="journal article" date="2023" name="Int. J. Syst. Evol. Microbiol.">
        <title>&lt;i&gt;Holtiella tumoricola&lt;/i&gt; gen. nov. sp. nov., isolated from a human clinical sample.</title>
        <authorList>
            <person name="Allen-Vercoe E."/>
            <person name="Daigneault M.C."/>
            <person name="Vancuren S.J."/>
            <person name="Cochrane K."/>
            <person name="O'Neal L.L."/>
            <person name="Sankaranarayanan K."/>
            <person name="Lawson P.A."/>
        </authorList>
    </citation>
    <scope>NUCLEOTIDE SEQUENCE</scope>
    <source>
        <strain evidence="2">CC70A</strain>
    </source>
</reference>
<proteinExistence type="predicted"/>
<feature type="transmembrane region" description="Helical" evidence="1">
    <location>
        <begin position="12"/>
        <end position="31"/>
    </location>
</feature>
<dbReference type="RefSeq" id="WP_154668819.1">
    <property type="nucleotide sequence ID" value="NZ_JAQIFT010000016.1"/>
</dbReference>
<dbReference type="InterPro" id="IPR014509">
    <property type="entry name" value="YjdF-like"/>
</dbReference>
<organism evidence="2 3">
    <name type="scientific">Holtiella tumoricola</name>
    <dbReference type="NCBI Taxonomy" id="3018743"/>
    <lineage>
        <taxon>Bacteria</taxon>
        <taxon>Bacillati</taxon>
        <taxon>Bacillota</taxon>
        <taxon>Clostridia</taxon>
        <taxon>Lachnospirales</taxon>
        <taxon>Cellulosilyticaceae</taxon>
        <taxon>Holtiella</taxon>
    </lineage>
</organism>
<feature type="transmembrane region" description="Helical" evidence="1">
    <location>
        <begin position="83"/>
        <end position="107"/>
    </location>
</feature>
<dbReference type="EMBL" id="JAQIFT010000016">
    <property type="protein sequence ID" value="MDA3730766.1"/>
    <property type="molecule type" value="Genomic_DNA"/>
</dbReference>
<feature type="transmembrane region" description="Helical" evidence="1">
    <location>
        <begin position="146"/>
        <end position="166"/>
    </location>
</feature>
<dbReference type="AlphaFoldDB" id="A0AA42DL50"/>
<feature type="transmembrane region" description="Helical" evidence="1">
    <location>
        <begin position="202"/>
        <end position="220"/>
    </location>
</feature>
<dbReference type="Proteomes" id="UP001169242">
    <property type="component" value="Unassembled WGS sequence"/>
</dbReference>
<sequence length="238" mass="27358">MNIKKINWKKAFNYFVMLSLIFSIVFIVIAMTLAPTELDPTRPFERLKSEYVLMLLQCIVGVFAMLLPGMLKKKINLEIPSSMMLLYTLFLYCAIYLGEVRSFYYNVPHWDSILHTFSGAMLGALGFSFINFLNKTERVPMNLSPLFVAVFAFCFAITMGVIWEFYEFFADGLLHTNMQKFAFENGENLIGRMALMDTMKDLIVDAIGAVVMSIVGYISIKYKKGWVEKLLLVIRKPH</sequence>
<keyword evidence="1" id="KW-1133">Transmembrane helix</keyword>
<accession>A0AA42DL50</accession>
<evidence type="ECO:0000313" key="2">
    <source>
        <dbReference type="EMBL" id="MDA3730766.1"/>
    </source>
</evidence>
<keyword evidence="3" id="KW-1185">Reference proteome</keyword>
<feature type="transmembrane region" description="Helical" evidence="1">
    <location>
        <begin position="113"/>
        <end position="134"/>
    </location>
</feature>
<keyword evidence="1" id="KW-0472">Membrane</keyword>